<keyword evidence="3 6" id="KW-1133">Transmembrane helix</keyword>
<comment type="caution">
    <text evidence="8">The sequence shown here is derived from an EMBL/GenBank/DDBJ whole genome shotgun (WGS) entry which is preliminary data.</text>
</comment>
<evidence type="ECO:0000256" key="2">
    <source>
        <dbReference type="ARBA" id="ARBA00022692"/>
    </source>
</evidence>
<feature type="compositionally biased region" description="Pro residues" evidence="5">
    <location>
        <begin position="291"/>
        <end position="303"/>
    </location>
</feature>
<evidence type="ECO:0000313" key="9">
    <source>
        <dbReference type="Proteomes" id="UP000237481"/>
    </source>
</evidence>
<feature type="domain" description="MARVEL" evidence="7">
    <location>
        <begin position="21"/>
        <end position="167"/>
    </location>
</feature>
<reference evidence="8 9" key="1">
    <citation type="submission" date="2018-01" db="EMBL/GenBank/DDBJ databases">
        <title>Harnessing the power of phylogenomics to disentangle the directionality and signatures of interkingdom host jumping in the parasitic fungal genus Tolypocladium.</title>
        <authorList>
            <person name="Quandt C.A."/>
            <person name="Patterson W."/>
            <person name="Spatafora J.W."/>
        </authorList>
    </citation>
    <scope>NUCLEOTIDE SEQUENCE [LARGE SCALE GENOMIC DNA]</scope>
    <source>
        <strain evidence="8 9">NRBC 100945</strain>
    </source>
</reference>
<feature type="compositionally biased region" description="Pro residues" evidence="5">
    <location>
        <begin position="238"/>
        <end position="252"/>
    </location>
</feature>
<keyword evidence="9" id="KW-1185">Reference proteome</keyword>
<evidence type="ECO:0000259" key="7">
    <source>
        <dbReference type="Pfam" id="PF01284"/>
    </source>
</evidence>
<protein>
    <recommendedName>
        <fullName evidence="7">MARVEL domain-containing protein</fullName>
    </recommendedName>
</protein>
<gene>
    <name evidence="8" type="ORF">TPAR_01970</name>
</gene>
<proteinExistence type="predicted"/>
<feature type="compositionally biased region" description="Low complexity" evidence="5">
    <location>
        <begin position="253"/>
        <end position="274"/>
    </location>
</feature>
<feature type="compositionally biased region" description="Low complexity" evidence="5">
    <location>
        <begin position="204"/>
        <end position="222"/>
    </location>
</feature>
<sequence length="303" mass="33537">MEQTHEKVASDHVLKTPIWVFAIRIAQVVLSLIILGLAADIAHDLYLDELGLAIAVSVLTWVIVAYALTTEKVSAWHAGYHIIAVLALDAFLVVLWLAAWAAAAAKRAMFKVPVTVSQCFDNGGAFNSKNCVFKRAIPLLFKKGMDEMSAIAGLGALVWILFIATFVWTLLQFLGGRKQGRFPINMGTTTTTTDNHQMEPKVEQQQPLQPQATGQYQQQPLAQHPPQPAQSPYEQQPPYSPPPQGTYSPPPQDQQAYAQYPPQQYPPQQYQQPQGGELPGHQQQQYVPPATSSPPPQQPYHQQ</sequence>
<evidence type="ECO:0000256" key="1">
    <source>
        <dbReference type="ARBA" id="ARBA00004141"/>
    </source>
</evidence>
<feature type="region of interest" description="Disordered" evidence="5">
    <location>
        <begin position="182"/>
        <end position="303"/>
    </location>
</feature>
<comment type="subcellular location">
    <subcellularLocation>
        <location evidence="1">Membrane</location>
        <topology evidence="1">Multi-pass membrane protein</topology>
    </subcellularLocation>
</comment>
<accession>A0A2S4L5Z8</accession>
<evidence type="ECO:0000256" key="4">
    <source>
        <dbReference type="ARBA" id="ARBA00023136"/>
    </source>
</evidence>
<evidence type="ECO:0000256" key="5">
    <source>
        <dbReference type="SAM" id="MobiDB-lite"/>
    </source>
</evidence>
<dbReference type="EMBL" id="PKSG01000200">
    <property type="protein sequence ID" value="POR37837.1"/>
    <property type="molecule type" value="Genomic_DNA"/>
</dbReference>
<feature type="transmembrane region" description="Helical" evidence="6">
    <location>
        <begin position="18"/>
        <end position="38"/>
    </location>
</feature>
<keyword evidence="2 6" id="KW-0812">Transmembrane</keyword>
<organism evidence="8 9">
    <name type="scientific">Tolypocladium paradoxum</name>
    <dbReference type="NCBI Taxonomy" id="94208"/>
    <lineage>
        <taxon>Eukaryota</taxon>
        <taxon>Fungi</taxon>
        <taxon>Dikarya</taxon>
        <taxon>Ascomycota</taxon>
        <taxon>Pezizomycotina</taxon>
        <taxon>Sordariomycetes</taxon>
        <taxon>Hypocreomycetidae</taxon>
        <taxon>Hypocreales</taxon>
        <taxon>Ophiocordycipitaceae</taxon>
        <taxon>Tolypocladium</taxon>
    </lineage>
</organism>
<dbReference type="InterPro" id="IPR008253">
    <property type="entry name" value="Marvel"/>
</dbReference>
<dbReference type="GO" id="GO:0016020">
    <property type="term" value="C:membrane"/>
    <property type="evidence" value="ECO:0007669"/>
    <property type="project" value="UniProtKB-SubCell"/>
</dbReference>
<feature type="transmembrane region" description="Helical" evidence="6">
    <location>
        <begin position="50"/>
        <end position="68"/>
    </location>
</feature>
<dbReference type="AlphaFoldDB" id="A0A2S4L5Z8"/>
<dbReference type="PANTHER" id="PTHR37451:SF4">
    <property type="entry name" value="MARVEL DOMAIN-CONTAINING PROTEIN"/>
    <property type="match status" value="1"/>
</dbReference>
<dbReference type="STRING" id="94208.A0A2S4L5Z8"/>
<name>A0A2S4L5Z8_9HYPO</name>
<dbReference type="PANTHER" id="PTHR37451">
    <property type="entry name" value="MARVEL DOMAIN"/>
    <property type="match status" value="1"/>
</dbReference>
<evidence type="ECO:0000313" key="8">
    <source>
        <dbReference type="EMBL" id="POR37837.1"/>
    </source>
</evidence>
<feature type="transmembrane region" description="Helical" evidence="6">
    <location>
        <begin position="150"/>
        <end position="171"/>
    </location>
</feature>
<evidence type="ECO:0000256" key="6">
    <source>
        <dbReference type="SAM" id="Phobius"/>
    </source>
</evidence>
<dbReference type="Proteomes" id="UP000237481">
    <property type="component" value="Unassembled WGS sequence"/>
</dbReference>
<keyword evidence="4 6" id="KW-0472">Membrane</keyword>
<feature type="transmembrane region" description="Helical" evidence="6">
    <location>
        <begin position="80"/>
        <end position="103"/>
    </location>
</feature>
<dbReference type="OrthoDB" id="5241662at2759"/>
<dbReference type="Pfam" id="PF01284">
    <property type="entry name" value="MARVEL"/>
    <property type="match status" value="1"/>
</dbReference>
<evidence type="ECO:0000256" key="3">
    <source>
        <dbReference type="ARBA" id="ARBA00022989"/>
    </source>
</evidence>